<proteinExistence type="predicted"/>
<accession>S9SX07</accession>
<comment type="caution">
    <text evidence="2">The sequence shown here is derived from an EMBL/GenBank/DDBJ whole genome shotgun (WGS) entry which is preliminary data.</text>
</comment>
<evidence type="ECO:0000313" key="2">
    <source>
        <dbReference type="EMBL" id="EPY09174.1"/>
    </source>
</evidence>
<feature type="coiled-coil region" evidence="1">
    <location>
        <begin position="310"/>
        <end position="337"/>
    </location>
</feature>
<feature type="coiled-coil region" evidence="1">
    <location>
        <begin position="185"/>
        <end position="248"/>
    </location>
</feature>
<reference evidence="2 3" key="1">
    <citation type="submission" date="2013-05" db="EMBL/GenBank/DDBJ databases">
        <authorList>
            <person name="Strain E.A."/>
            <person name="Brown E."/>
            <person name="Allard M.W."/>
            <person name="Luo Y.L."/>
        </authorList>
    </citation>
    <scope>NUCLEOTIDE SEQUENCE [LARGE SCALE GENOMIC DNA]</scope>
    <source>
        <strain evidence="2 3">TS-15</strain>
    </source>
</reference>
<dbReference type="Proteomes" id="UP000015344">
    <property type="component" value="Unassembled WGS sequence"/>
</dbReference>
<dbReference type="RefSeq" id="WP_021257792.1">
    <property type="nucleotide sequence ID" value="NZ_ATMT01000002.1"/>
</dbReference>
<dbReference type="EMBL" id="ATMT01000002">
    <property type="protein sequence ID" value="EPY09174.1"/>
    <property type="molecule type" value="Genomic_DNA"/>
</dbReference>
<organism evidence="2 3">
    <name type="scientific">Paenibacillus alvei TS-15</name>
    <dbReference type="NCBI Taxonomy" id="1117108"/>
    <lineage>
        <taxon>Bacteria</taxon>
        <taxon>Bacillati</taxon>
        <taxon>Bacillota</taxon>
        <taxon>Bacilli</taxon>
        <taxon>Bacillales</taxon>
        <taxon>Paenibacillaceae</taxon>
        <taxon>Paenibacillus</taxon>
    </lineage>
</organism>
<evidence type="ECO:0000256" key="1">
    <source>
        <dbReference type="SAM" id="Coils"/>
    </source>
</evidence>
<protein>
    <submittedName>
        <fullName evidence="2">Uncharacterized protein</fullName>
    </submittedName>
</protein>
<gene>
    <name evidence="2" type="ORF">PAALTS15_00900</name>
</gene>
<keyword evidence="1" id="KW-0175">Coiled coil</keyword>
<dbReference type="AlphaFoldDB" id="S9SX07"/>
<evidence type="ECO:0000313" key="3">
    <source>
        <dbReference type="Proteomes" id="UP000015344"/>
    </source>
</evidence>
<sequence>MINKETKDLFDKFTRGYSKEEFEFLISLFPYAKVTEIISKNEKKFRKYLQGYRPQKLPTKKLQEIYVESIFVTRNELIVKHVEYMFISYLKRFDEIITEYIGPVCLVREKIEQDQMEYFEKLVDLLIDHRFDELQKVIVYFKMIDYELLESQRNYLFNDLEKKVYYKKVKEEVTKTLSLSYEKSLRELSEEYETELKKYDVMINEYKQLSLHTDKKHKEVLILKENELLNVENKFKTATERIVELEKQVNEIIYVKNECEQIIHELSSAVNMKYDEYCATVEEKWMKSNVQLVQNKNDIQNTIDELLISKGDLLSEIVALNKQKSELENMISLLNDSGKGIVHNMQDFLCKIGFKHEVSAQVSRLYIIPSKSTELEEIEVINDKSFFIDDLAENLKICGISSEYANDLAIYLYASIVKKLSLLLIGYNSRKTANALSYLISGSTAEIITLPPGYDDCNEMISLVHSSTSKVILIENAIENISESVYLPLLKQNSDHILLFSIDSSEHIELLPSSLLNYMMLIDIDSLMGLTISNEEMLLAQSNPSIFSEAVVQYRNLESNFKHLRKLSSIYPLSQSAKVKIAEVMCVIDEQNSPNALYDIILFSLNLLCRCKGRSEELIEFVDHCDFSPMILKMLHAVIEEGQYYE</sequence>
<dbReference type="PATRIC" id="fig|1117108.3.peg.183"/>
<name>S9SX07_PAEAL</name>